<dbReference type="InterPro" id="IPR036291">
    <property type="entry name" value="NAD(P)-bd_dom_sf"/>
</dbReference>
<dbReference type="InterPro" id="IPR013154">
    <property type="entry name" value="ADH-like_N"/>
</dbReference>
<evidence type="ECO:0000313" key="4">
    <source>
        <dbReference type="Proteomes" id="UP000584670"/>
    </source>
</evidence>
<keyword evidence="1" id="KW-0521">NADP</keyword>
<gene>
    <name evidence="3" type="ORF">H4N64_08180</name>
</gene>
<dbReference type="InterPro" id="IPR051603">
    <property type="entry name" value="Zinc-ADH_QOR/CCCR"/>
</dbReference>
<evidence type="ECO:0000259" key="2">
    <source>
        <dbReference type="SMART" id="SM00829"/>
    </source>
</evidence>
<dbReference type="PANTHER" id="PTHR44154:SF1">
    <property type="entry name" value="QUINONE OXIDOREDUCTASE"/>
    <property type="match status" value="1"/>
</dbReference>
<protein>
    <submittedName>
        <fullName evidence="3">NADPH:quinone reductase</fullName>
    </submittedName>
</protein>
<dbReference type="GO" id="GO:0016491">
    <property type="term" value="F:oxidoreductase activity"/>
    <property type="evidence" value="ECO:0007669"/>
    <property type="project" value="InterPro"/>
</dbReference>
<sequence>MRAAWYESTGPASAVLRVGEMEDPQPGPGEVRIRVHASGINHGDVIKRQDWTGYGMAWPRVIPHSDGAGVIDAVGEGVPAALVGERVWCYDAQSYRPFGTAAGYVTVPAEKAVHLPDSVSFEQGACLGISGLTAHRALFMDGPLRDAWVLVTGATGAVGRSAVALARRGGARVIATVRRPGPVPGADHVLLADGTLPGRVKELTGGRGVDRVLEVAFGANADIDLEILAVGGVIAAYATDEARPAIPFWQLGYSNVTAHFLGSDDFPAAAKRAATEELSAAAAAADLVHPIARRYPLEDIAAAHEAVETGSAGGRIVVVPGL</sequence>
<accession>A0A7X1M832</accession>
<dbReference type="Proteomes" id="UP000584670">
    <property type="component" value="Unassembled WGS sequence"/>
</dbReference>
<evidence type="ECO:0000256" key="1">
    <source>
        <dbReference type="ARBA" id="ARBA00022857"/>
    </source>
</evidence>
<dbReference type="CDD" id="cd08253">
    <property type="entry name" value="zeta_crystallin"/>
    <property type="match status" value="1"/>
</dbReference>
<evidence type="ECO:0000313" key="3">
    <source>
        <dbReference type="EMBL" id="MBC2901582.1"/>
    </source>
</evidence>
<reference evidence="3 4" key="1">
    <citation type="submission" date="2020-08" db="EMBL/GenBank/DDBJ databases">
        <title>Streptomyces sp. PSKA01 genome sequencing and assembly.</title>
        <authorList>
            <person name="Mandal S."/>
            <person name="Maiti P.K."/>
            <person name="Das P."/>
        </authorList>
    </citation>
    <scope>NUCLEOTIDE SEQUENCE [LARGE SCALE GENOMIC DNA]</scope>
    <source>
        <strain evidence="3 4">PSKA01</strain>
    </source>
</reference>
<proteinExistence type="predicted"/>
<dbReference type="SMART" id="SM00829">
    <property type="entry name" value="PKS_ER"/>
    <property type="match status" value="1"/>
</dbReference>
<dbReference type="EMBL" id="JACMSF010000006">
    <property type="protein sequence ID" value="MBC2901582.1"/>
    <property type="molecule type" value="Genomic_DNA"/>
</dbReference>
<organism evidence="3 4">
    <name type="scientific">Streptomyces cupreus</name>
    <dbReference type="NCBI Taxonomy" id="2759956"/>
    <lineage>
        <taxon>Bacteria</taxon>
        <taxon>Bacillati</taxon>
        <taxon>Actinomycetota</taxon>
        <taxon>Actinomycetes</taxon>
        <taxon>Kitasatosporales</taxon>
        <taxon>Streptomycetaceae</taxon>
        <taxon>Streptomyces</taxon>
    </lineage>
</organism>
<dbReference type="Pfam" id="PF13602">
    <property type="entry name" value="ADH_zinc_N_2"/>
    <property type="match status" value="1"/>
</dbReference>
<comment type="caution">
    <text evidence="3">The sequence shown here is derived from an EMBL/GenBank/DDBJ whole genome shotgun (WGS) entry which is preliminary data.</text>
</comment>
<dbReference type="SUPFAM" id="SSF51735">
    <property type="entry name" value="NAD(P)-binding Rossmann-fold domains"/>
    <property type="match status" value="1"/>
</dbReference>
<dbReference type="RefSeq" id="WP_186281440.1">
    <property type="nucleotide sequence ID" value="NZ_JACMSF010000006.1"/>
</dbReference>
<name>A0A7X1M832_9ACTN</name>
<dbReference type="Gene3D" id="3.90.180.10">
    <property type="entry name" value="Medium-chain alcohol dehydrogenases, catalytic domain"/>
    <property type="match status" value="1"/>
</dbReference>
<dbReference type="PANTHER" id="PTHR44154">
    <property type="entry name" value="QUINONE OXIDOREDUCTASE"/>
    <property type="match status" value="1"/>
</dbReference>
<dbReference type="SUPFAM" id="SSF50129">
    <property type="entry name" value="GroES-like"/>
    <property type="match status" value="1"/>
</dbReference>
<dbReference type="AlphaFoldDB" id="A0A7X1M832"/>
<dbReference type="Gene3D" id="3.40.50.720">
    <property type="entry name" value="NAD(P)-binding Rossmann-like Domain"/>
    <property type="match status" value="1"/>
</dbReference>
<keyword evidence="4" id="KW-1185">Reference proteome</keyword>
<dbReference type="InterPro" id="IPR011032">
    <property type="entry name" value="GroES-like_sf"/>
</dbReference>
<dbReference type="Pfam" id="PF08240">
    <property type="entry name" value="ADH_N"/>
    <property type="match status" value="1"/>
</dbReference>
<dbReference type="InterPro" id="IPR020843">
    <property type="entry name" value="ER"/>
</dbReference>
<feature type="domain" description="Enoyl reductase (ER)" evidence="2">
    <location>
        <begin position="10"/>
        <end position="318"/>
    </location>
</feature>